<dbReference type="RefSeq" id="WP_163494144.1">
    <property type="nucleotide sequence ID" value="NZ_CP048711.1"/>
</dbReference>
<dbReference type="Pfam" id="PF02627">
    <property type="entry name" value="CMD"/>
    <property type="match status" value="1"/>
</dbReference>
<protein>
    <submittedName>
        <fullName evidence="2">Carboxymuconolactone decarboxylase family protein</fullName>
    </submittedName>
</protein>
<evidence type="ECO:0000313" key="3">
    <source>
        <dbReference type="Proteomes" id="UP000477680"/>
    </source>
</evidence>
<reference evidence="2 3" key="1">
    <citation type="submission" date="2020-02" db="EMBL/GenBank/DDBJ databases">
        <title>Genome sequencing for Kineobactrum sp. M2.</title>
        <authorList>
            <person name="Park S.-J."/>
        </authorList>
    </citation>
    <scope>NUCLEOTIDE SEQUENCE [LARGE SCALE GENOMIC DNA]</scope>
    <source>
        <strain evidence="2 3">M2</strain>
    </source>
</reference>
<proteinExistence type="predicted"/>
<dbReference type="EMBL" id="CP048711">
    <property type="protein sequence ID" value="QIB64895.1"/>
    <property type="molecule type" value="Genomic_DNA"/>
</dbReference>
<dbReference type="KEGG" id="kim:G3T16_05305"/>
<name>A0A6C0U3F5_9GAMM</name>
<gene>
    <name evidence="2" type="ORF">G3T16_05305</name>
</gene>
<dbReference type="Gene3D" id="1.20.1290.10">
    <property type="entry name" value="AhpD-like"/>
    <property type="match status" value="1"/>
</dbReference>
<sequence length="167" mass="18386">MTQRLDYFKQPSAREPLLALSALSGYLRDSDLDPVLMELIQLRASQLNGCAFCVDMHTKDLAAAGEDGARVYLLTTWREANVHSLAERAALAWTEALTRLDSGADLNACYTELAMHFSTADILNITFTVVAINSWNRLSVGFGKEPGAYRPGDLDGSLKKALQVLRH</sequence>
<feature type="domain" description="Carboxymuconolactone decarboxylase-like" evidence="1">
    <location>
        <begin position="20"/>
        <end position="96"/>
    </location>
</feature>
<dbReference type="InterPro" id="IPR004675">
    <property type="entry name" value="AhpD_core"/>
</dbReference>
<dbReference type="AlphaFoldDB" id="A0A6C0U3F5"/>
<dbReference type="PANTHER" id="PTHR34846">
    <property type="entry name" value="4-CARBOXYMUCONOLACTONE DECARBOXYLASE FAMILY PROTEIN (AFU_ORTHOLOGUE AFUA_6G11590)"/>
    <property type="match status" value="1"/>
</dbReference>
<evidence type="ECO:0000313" key="2">
    <source>
        <dbReference type="EMBL" id="QIB64895.1"/>
    </source>
</evidence>
<accession>A0A6C0U3F5</accession>
<dbReference type="GO" id="GO:0051920">
    <property type="term" value="F:peroxiredoxin activity"/>
    <property type="evidence" value="ECO:0007669"/>
    <property type="project" value="InterPro"/>
</dbReference>
<dbReference type="Proteomes" id="UP000477680">
    <property type="component" value="Chromosome"/>
</dbReference>
<organism evidence="2 3">
    <name type="scientific">Kineobactrum salinum</name>
    <dbReference type="NCBI Taxonomy" id="2708301"/>
    <lineage>
        <taxon>Bacteria</taxon>
        <taxon>Pseudomonadati</taxon>
        <taxon>Pseudomonadota</taxon>
        <taxon>Gammaproteobacteria</taxon>
        <taxon>Cellvibrionales</taxon>
        <taxon>Halieaceae</taxon>
        <taxon>Kineobactrum</taxon>
    </lineage>
</organism>
<dbReference type="NCBIfam" id="TIGR00778">
    <property type="entry name" value="ahpD_dom"/>
    <property type="match status" value="1"/>
</dbReference>
<dbReference type="PANTHER" id="PTHR34846:SF10">
    <property type="entry name" value="CYTOPLASMIC PROTEIN"/>
    <property type="match status" value="1"/>
</dbReference>
<dbReference type="InterPro" id="IPR003779">
    <property type="entry name" value="CMD-like"/>
</dbReference>
<evidence type="ECO:0000259" key="1">
    <source>
        <dbReference type="Pfam" id="PF02627"/>
    </source>
</evidence>
<dbReference type="SUPFAM" id="SSF69118">
    <property type="entry name" value="AhpD-like"/>
    <property type="match status" value="1"/>
</dbReference>
<dbReference type="InterPro" id="IPR029032">
    <property type="entry name" value="AhpD-like"/>
</dbReference>
<keyword evidence="3" id="KW-1185">Reference proteome</keyword>